<dbReference type="KEGG" id="mgy:MGMSRv2__0822"/>
<comment type="subcellular location">
    <subcellularLocation>
        <location evidence="1 9">Cell inner membrane</location>
        <topology evidence="1 9">Single-pass membrane protein</topology>
    </subcellularLocation>
</comment>
<dbReference type="GO" id="GO:0005886">
    <property type="term" value="C:plasma membrane"/>
    <property type="evidence" value="ECO:0007669"/>
    <property type="project" value="UniProtKB-SubCell"/>
</dbReference>
<dbReference type="HOGENOM" id="CLU_023976_8_0_5"/>
<keyword evidence="7" id="KW-1133">Transmembrane helix</keyword>
<evidence type="ECO:0000256" key="10">
    <source>
        <dbReference type="SAM" id="Coils"/>
    </source>
</evidence>
<feature type="region of interest" description="Disordered" evidence="11">
    <location>
        <begin position="1"/>
        <end position="23"/>
    </location>
</feature>
<keyword evidence="3 9" id="KW-0813">Transport</keyword>
<dbReference type="InterPro" id="IPR010129">
    <property type="entry name" value="T1SS_HlyD"/>
</dbReference>
<dbReference type="AlphaFoldDB" id="V6EY20"/>
<dbReference type="Pfam" id="PF25994">
    <property type="entry name" value="HH_AprE"/>
    <property type="match status" value="1"/>
</dbReference>
<dbReference type="eggNOG" id="COG0845">
    <property type="taxonomic scope" value="Bacteria"/>
</dbReference>
<feature type="domain" description="AprE-like beta-barrel" evidence="13">
    <location>
        <begin position="412"/>
        <end position="501"/>
    </location>
</feature>
<name>V6EY20_MAGGM</name>
<protein>
    <recommendedName>
        <fullName evidence="9">Membrane fusion protein (MFP) family protein</fullName>
    </recommendedName>
</protein>
<dbReference type="STRING" id="1430440.MGMSRv2__0822"/>
<keyword evidence="8" id="KW-0472">Membrane</keyword>
<evidence type="ECO:0000259" key="13">
    <source>
        <dbReference type="Pfam" id="PF26002"/>
    </source>
</evidence>
<evidence type="ECO:0000256" key="11">
    <source>
        <dbReference type="SAM" id="MobiDB-lite"/>
    </source>
</evidence>
<feature type="domain" description="AprE-like long alpha-helical hairpin" evidence="12">
    <location>
        <begin position="187"/>
        <end position="370"/>
    </location>
</feature>
<evidence type="ECO:0000256" key="8">
    <source>
        <dbReference type="ARBA" id="ARBA00023136"/>
    </source>
</evidence>
<dbReference type="GO" id="GO:0009306">
    <property type="term" value="P:protein secretion"/>
    <property type="evidence" value="ECO:0007669"/>
    <property type="project" value="InterPro"/>
</dbReference>
<evidence type="ECO:0000256" key="4">
    <source>
        <dbReference type="ARBA" id="ARBA00022475"/>
    </source>
</evidence>
<evidence type="ECO:0000313" key="14">
    <source>
        <dbReference type="EMBL" id="CDK98037.1"/>
    </source>
</evidence>
<keyword evidence="15" id="KW-1185">Reference proteome</keyword>
<dbReference type="PRINTS" id="PR01490">
    <property type="entry name" value="RTXTOXIND"/>
</dbReference>
<dbReference type="Pfam" id="PF26002">
    <property type="entry name" value="Beta-barrel_AprE"/>
    <property type="match status" value="1"/>
</dbReference>
<keyword evidence="10" id="KW-0175">Coiled coil</keyword>
<dbReference type="PROSITE" id="PS00543">
    <property type="entry name" value="HLYD_FAMILY"/>
    <property type="match status" value="1"/>
</dbReference>
<evidence type="ECO:0000256" key="5">
    <source>
        <dbReference type="ARBA" id="ARBA00022519"/>
    </source>
</evidence>
<evidence type="ECO:0000256" key="1">
    <source>
        <dbReference type="ARBA" id="ARBA00004377"/>
    </source>
</evidence>
<dbReference type="PANTHER" id="PTHR30386:SF26">
    <property type="entry name" value="TRANSPORT PROTEIN COMB"/>
    <property type="match status" value="1"/>
</dbReference>
<evidence type="ECO:0000256" key="6">
    <source>
        <dbReference type="ARBA" id="ARBA00022692"/>
    </source>
</evidence>
<comment type="similarity">
    <text evidence="2 9">Belongs to the membrane fusion protein (MFP) (TC 8.A.1) family.</text>
</comment>
<proteinExistence type="inferred from homology"/>
<evidence type="ECO:0000313" key="15">
    <source>
        <dbReference type="Proteomes" id="UP000018922"/>
    </source>
</evidence>
<evidence type="ECO:0000256" key="7">
    <source>
        <dbReference type="ARBA" id="ARBA00022989"/>
    </source>
</evidence>
<dbReference type="InterPro" id="IPR058781">
    <property type="entry name" value="HH_AprE-like"/>
</dbReference>
<sequence length="524" mass="58225">MSEQPQIPVAVAAPPPPPPPEPKPHQVVLRLVGDLLRWLGPDPNRPGIDWRQFDWRHMNWRDLDWRGPVVHLWRFLLPGGNLPVPPVDSAAISGSSRLAGLADTYPLPTWRPIARLAMLAIALFIVWANIARLDEVTIAEGEVVPEGKVKVIQHLEGGVIREIYVAEGDEVKEGAPLLQLDLSAVAMNREELQVRVDGLNLQVARLRAELEGAATVKFPAAEQARQPNLVQAETRNFEARRQAHKSTLTVLADQARQKMLEVQELDARLRAVTANLKLARERLAMSTDLVRSGLTAKMEHVQLQAQTEDLEGQANTLRASIPRAQAAQAEAKSRQEQEEANYARTAQAELSEAELNLARTRELMTQASDQQQRTQITSPTDGIIKNLRANTIGGVIRPGDPIMEIVPLHERLQIEAKLSPMDRGYVQPGQVATVKLSAYDYVVYGGLEGKVSLVAPDTTMGQDNQPFYRVLVLTDKSYLGDEADKRTITPGMVASVEIHTGDRTVMQYLLKPVLKLRHEAFRER</sequence>
<dbReference type="NCBIfam" id="TIGR01843">
    <property type="entry name" value="type_I_hlyD"/>
    <property type="match status" value="1"/>
</dbReference>
<evidence type="ECO:0000259" key="12">
    <source>
        <dbReference type="Pfam" id="PF25994"/>
    </source>
</evidence>
<dbReference type="Proteomes" id="UP000018922">
    <property type="component" value="Chromosome I"/>
</dbReference>
<dbReference type="InterPro" id="IPR050739">
    <property type="entry name" value="MFP"/>
</dbReference>
<keyword evidence="5 9" id="KW-0997">Cell inner membrane</keyword>
<reference evidence="14 15" key="1">
    <citation type="journal article" date="2014" name="Genome Announc.">
        <title>Complete genome sequence of Magnetospirillum gryphiswaldense MSR-1.</title>
        <authorList>
            <person name="Wang X."/>
            <person name="Wang Q."/>
            <person name="Zhang W."/>
            <person name="Wang Y."/>
            <person name="Li L."/>
            <person name="Wen T."/>
            <person name="Zhang T."/>
            <person name="Zhang Y."/>
            <person name="Xu J."/>
            <person name="Hu J."/>
            <person name="Li S."/>
            <person name="Liu L."/>
            <person name="Liu J."/>
            <person name="Jiang W."/>
            <person name="Tian J."/>
            <person name="Li Y."/>
            <person name="Schuler D."/>
            <person name="Wang L."/>
            <person name="Li J."/>
        </authorList>
    </citation>
    <scope>NUCLEOTIDE SEQUENCE [LARGE SCALE GENOMIC DNA]</scope>
    <source>
        <strain evidence="15">DSM 6361 / JCM 21280 / NBRC 15271 / MSR-1</strain>
    </source>
</reference>
<feature type="coiled-coil region" evidence="10">
    <location>
        <begin position="343"/>
        <end position="370"/>
    </location>
</feature>
<dbReference type="Gene3D" id="2.40.30.170">
    <property type="match status" value="1"/>
</dbReference>
<dbReference type="Gene3D" id="2.40.50.100">
    <property type="match status" value="1"/>
</dbReference>
<evidence type="ECO:0000256" key="3">
    <source>
        <dbReference type="ARBA" id="ARBA00022448"/>
    </source>
</evidence>
<keyword evidence="6" id="KW-0812">Transmembrane</keyword>
<gene>
    <name evidence="14" type="ordered locus">MGMSRv2__0822</name>
</gene>
<dbReference type="PANTHER" id="PTHR30386">
    <property type="entry name" value="MEMBRANE FUSION SUBUNIT OF EMRAB-TOLC MULTIDRUG EFFLUX PUMP"/>
    <property type="match status" value="1"/>
</dbReference>
<dbReference type="InterPro" id="IPR006144">
    <property type="entry name" value="Secretion_HlyD_CS"/>
</dbReference>
<feature type="compositionally biased region" description="Low complexity" evidence="11">
    <location>
        <begin position="1"/>
        <end position="12"/>
    </location>
</feature>
<accession>V6EY20</accession>
<evidence type="ECO:0000256" key="9">
    <source>
        <dbReference type="RuleBase" id="RU365093"/>
    </source>
</evidence>
<evidence type="ECO:0000256" key="2">
    <source>
        <dbReference type="ARBA" id="ARBA00009477"/>
    </source>
</evidence>
<dbReference type="EMBL" id="HG794546">
    <property type="protein sequence ID" value="CDK98037.1"/>
    <property type="molecule type" value="Genomic_DNA"/>
</dbReference>
<dbReference type="InterPro" id="IPR058982">
    <property type="entry name" value="Beta-barrel_AprE"/>
</dbReference>
<organism evidence="14 15">
    <name type="scientific">Magnetospirillum gryphiswaldense (strain DSM 6361 / JCM 21280 / NBRC 15271 / MSR-1)</name>
    <dbReference type="NCBI Taxonomy" id="431944"/>
    <lineage>
        <taxon>Bacteria</taxon>
        <taxon>Pseudomonadati</taxon>
        <taxon>Pseudomonadota</taxon>
        <taxon>Alphaproteobacteria</taxon>
        <taxon>Rhodospirillales</taxon>
        <taxon>Rhodospirillaceae</taxon>
        <taxon>Magnetospirillum</taxon>
    </lineage>
</organism>
<keyword evidence="4 9" id="KW-1003">Cell membrane</keyword>